<evidence type="ECO:0000313" key="1">
    <source>
        <dbReference type="EMBL" id="MQM13153.1"/>
    </source>
</evidence>
<dbReference type="EMBL" id="NMUH01005583">
    <property type="protein sequence ID" value="MQM13153.1"/>
    <property type="molecule type" value="Genomic_DNA"/>
</dbReference>
<organism evidence="1 2">
    <name type="scientific">Colocasia esculenta</name>
    <name type="common">Wild taro</name>
    <name type="synonym">Arum esculentum</name>
    <dbReference type="NCBI Taxonomy" id="4460"/>
    <lineage>
        <taxon>Eukaryota</taxon>
        <taxon>Viridiplantae</taxon>
        <taxon>Streptophyta</taxon>
        <taxon>Embryophyta</taxon>
        <taxon>Tracheophyta</taxon>
        <taxon>Spermatophyta</taxon>
        <taxon>Magnoliopsida</taxon>
        <taxon>Liliopsida</taxon>
        <taxon>Araceae</taxon>
        <taxon>Aroideae</taxon>
        <taxon>Colocasieae</taxon>
        <taxon>Colocasia</taxon>
    </lineage>
</organism>
<keyword evidence="2" id="KW-1185">Reference proteome</keyword>
<dbReference type="Proteomes" id="UP000652761">
    <property type="component" value="Unassembled WGS sequence"/>
</dbReference>
<dbReference type="AlphaFoldDB" id="A0A843WNU3"/>
<reference evidence="1" key="1">
    <citation type="submission" date="2017-07" db="EMBL/GenBank/DDBJ databases">
        <title>Taro Niue Genome Assembly and Annotation.</title>
        <authorList>
            <person name="Atibalentja N."/>
            <person name="Keating K."/>
            <person name="Fields C.J."/>
        </authorList>
    </citation>
    <scope>NUCLEOTIDE SEQUENCE</scope>
    <source>
        <strain evidence="1">Niue_2</strain>
        <tissue evidence="1">Leaf</tissue>
    </source>
</reference>
<accession>A0A843WNU3</accession>
<comment type="caution">
    <text evidence="1">The sequence shown here is derived from an EMBL/GenBank/DDBJ whole genome shotgun (WGS) entry which is preliminary data.</text>
</comment>
<name>A0A843WNU3_COLES</name>
<proteinExistence type="predicted"/>
<gene>
    <name evidence="1" type="ORF">Taro_046078</name>
</gene>
<evidence type="ECO:0000313" key="2">
    <source>
        <dbReference type="Proteomes" id="UP000652761"/>
    </source>
</evidence>
<protein>
    <submittedName>
        <fullName evidence="1">Uncharacterized protein</fullName>
    </submittedName>
</protein>
<sequence length="168" mass="19532">MPIQNRQSEAPVARFFLSAIRRCFRLEKPQFRNPKVRFQPTISTFPRFSCSNVSLDDMNDWWGHNTESAYDDDRKLCSTRCKNSSPVKEPGINFRPGVGVTYVTTIRNQHSQTVDKTSFLRNSVVRPKFHPRACVLVHRARTPSVGFEDFRSGAQFHLRERGRNLTMR</sequence>